<gene>
    <name evidence="2" type="ORF">CG50_07815</name>
</gene>
<accession>A0A086XS18</accession>
<dbReference type="STRING" id="1105367.CG50_07815"/>
<protein>
    <recommendedName>
        <fullName evidence="4">Lipoprotein</fullName>
    </recommendedName>
</protein>
<reference evidence="2 3" key="1">
    <citation type="submission" date="2014-03" db="EMBL/GenBank/DDBJ databases">
        <title>Genome of Paenirhodobacter enshiensis DW2-9.</title>
        <authorList>
            <person name="Wang D."/>
            <person name="Wang G."/>
        </authorList>
    </citation>
    <scope>NUCLEOTIDE SEQUENCE [LARGE SCALE GENOMIC DNA]</scope>
    <source>
        <strain evidence="2 3">DW2-9</strain>
    </source>
</reference>
<dbReference type="Proteomes" id="UP000028824">
    <property type="component" value="Unassembled WGS sequence"/>
</dbReference>
<keyword evidence="3" id="KW-1185">Reference proteome</keyword>
<comment type="caution">
    <text evidence="2">The sequence shown here is derived from an EMBL/GenBank/DDBJ whole genome shotgun (WGS) entry which is preliminary data.</text>
</comment>
<evidence type="ECO:0000313" key="2">
    <source>
        <dbReference type="EMBL" id="KFI24818.1"/>
    </source>
</evidence>
<dbReference type="eggNOG" id="ENOG5033I3Y">
    <property type="taxonomic scope" value="Bacteria"/>
</dbReference>
<organism evidence="2 3">
    <name type="scientific">Paenirhodobacter enshiensis</name>
    <dbReference type="NCBI Taxonomy" id="1105367"/>
    <lineage>
        <taxon>Bacteria</taxon>
        <taxon>Pseudomonadati</taxon>
        <taxon>Pseudomonadota</taxon>
        <taxon>Alphaproteobacteria</taxon>
        <taxon>Rhodobacterales</taxon>
        <taxon>Rhodobacter group</taxon>
        <taxon>Paenirhodobacter</taxon>
    </lineage>
</organism>
<feature type="signal peptide" evidence="1">
    <location>
        <begin position="1"/>
        <end position="19"/>
    </location>
</feature>
<dbReference type="OrthoDB" id="7690752at2"/>
<dbReference type="RefSeq" id="WP_036639293.1">
    <property type="nucleotide sequence ID" value="NZ_JFZB01000034.1"/>
</dbReference>
<evidence type="ECO:0000256" key="1">
    <source>
        <dbReference type="SAM" id="SignalP"/>
    </source>
</evidence>
<dbReference type="EMBL" id="JFZB01000034">
    <property type="protein sequence ID" value="KFI24818.1"/>
    <property type="molecule type" value="Genomic_DNA"/>
</dbReference>
<keyword evidence="1" id="KW-0732">Signal</keyword>
<sequence length="126" mass="13230">MIPQFPVVAMVFAAMSLSACTLEMPQVLQSHPQTPAQPQQKPQPVMPDAIAASAAKAGTCYAYVQTEADGSATLFTGVGAGSVPPVGQVRTDLSPARADAAYAKELEIMKINPECLSTYTVPRQHA</sequence>
<evidence type="ECO:0008006" key="4">
    <source>
        <dbReference type="Google" id="ProtNLM"/>
    </source>
</evidence>
<feature type="chain" id="PRO_5001817048" description="Lipoprotein" evidence="1">
    <location>
        <begin position="20"/>
        <end position="126"/>
    </location>
</feature>
<dbReference type="AlphaFoldDB" id="A0A086XS18"/>
<name>A0A086XS18_9RHOB</name>
<evidence type="ECO:0000313" key="3">
    <source>
        <dbReference type="Proteomes" id="UP000028824"/>
    </source>
</evidence>
<proteinExistence type="predicted"/>